<dbReference type="GeneID" id="64663885"/>
<proteinExistence type="predicted"/>
<dbReference type="GO" id="GO:0016491">
    <property type="term" value="F:oxidoreductase activity"/>
    <property type="evidence" value="ECO:0007669"/>
    <property type="project" value="UniProtKB-KW"/>
</dbReference>
<dbReference type="Pfam" id="PF14027">
    <property type="entry name" value="Questin_oxidase"/>
    <property type="match status" value="1"/>
</dbReference>
<keyword evidence="3" id="KW-1185">Reference proteome</keyword>
<comment type="caution">
    <text evidence="2">The sequence shown here is derived from an EMBL/GenBank/DDBJ whole genome shotgun (WGS) entry which is preliminary data.</text>
</comment>
<protein>
    <recommendedName>
        <fullName evidence="4">DUF4218 domain-containing protein</fullName>
    </recommendedName>
</protein>
<evidence type="ECO:0000313" key="3">
    <source>
        <dbReference type="Proteomes" id="UP001195769"/>
    </source>
</evidence>
<evidence type="ECO:0000313" key="2">
    <source>
        <dbReference type="EMBL" id="KAG1885889.1"/>
    </source>
</evidence>
<accession>A0AAD4DPU3</accession>
<dbReference type="InterPro" id="IPR025337">
    <property type="entry name" value="Questin_oxidase-like"/>
</dbReference>
<gene>
    <name evidence="2" type="ORF">F5891DRAFT_1232191</name>
</gene>
<sequence>MPVDPRTVIDAFNLNPVSKTFVCCPKCFSCYPLDDSHSYPERCPFKSTPDAATCNRLLRKTRSIRGKRFVYPARHFLYHDMKQWVGNLLCRDGMEDILDRELPACHDQSAIHDILETKLFREFLGPDDKPLCMDGFNPYHMKEAGKKNLFLVGIIPGPGAPLLEQINHNDLLVFWNSGVYYASTPNHRNGHCVWCAVIPLICDLPAARQMSGYAHFSSRHFCSLCCLRLEEINDLDRSHWLPRTCQEHRHWAERWRNAPSEKERKNIFDMHGLRWSELLRLPRHCRDIWGMDIKLKDGDGTWVDSGAATEFDKDSDALLQDAWETLRHGTINDMQKLTRSQLQRLCRDTQMLPEPRYIDRKKHLLKKLEQYRQHHPETIETSSLGPVPQIKRRKVKKNDTVVLGAGVLAEVQRDMARTRLPYWVSPAPREAGSTRVGKLSADQWRSFCTIHLVVTLGRIWGPSDPTSRFRKMLDNYMDLVTAVKVASMRTMTPARIASYNLHMDRYLKNVLELYPQINLTLNHHLSAHFGELLQRFGPTHAWRCWIFERINYMLQQIPTNKKFDELEKTMFENFCIAQSLRSLITSGQLPDVLSRFVDVFTKTFRDDRSRGTLISESRAFKVKFSVKPDSMFSAIQRWKTKNNYEESLLLGTTHSKPCSPVVKVHHSLEKDGILYKPHTTPGQTEPQPASGTLLSAFNTSSDDDTHRLDPNPDHPGRIREILTHESQTLIIVDPFRALAPVDVHHDHYRTIFYDEPDRSPVIISPTELMCHVALVQNVSDGIVAPHCLTIPLYRMRFLDSARLPDGSLLHILLHQGYRGKSLSATLAKYIFSKKYNFIEGRDASAQPVMLARFLGNFSHTFTHVGYGAELGIPGMIVEGEERDTSL</sequence>
<reference evidence="2" key="1">
    <citation type="journal article" date="2020" name="New Phytol.">
        <title>Comparative genomics reveals dynamic genome evolution in host specialist ectomycorrhizal fungi.</title>
        <authorList>
            <person name="Lofgren L.A."/>
            <person name="Nguyen N.H."/>
            <person name="Vilgalys R."/>
            <person name="Ruytinx J."/>
            <person name="Liao H.L."/>
            <person name="Branco S."/>
            <person name="Kuo A."/>
            <person name="LaButti K."/>
            <person name="Lipzen A."/>
            <person name="Andreopoulos W."/>
            <person name="Pangilinan J."/>
            <person name="Riley R."/>
            <person name="Hundley H."/>
            <person name="Na H."/>
            <person name="Barry K."/>
            <person name="Grigoriev I.V."/>
            <person name="Stajich J.E."/>
            <person name="Kennedy P.G."/>
        </authorList>
    </citation>
    <scope>NUCLEOTIDE SEQUENCE</scope>
    <source>
        <strain evidence="2">FC203</strain>
    </source>
</reference>
<dbReference type="RefSeq" id="XP_041216475.1">
    <property type="nucleotide sequence ID" value="XM_041369587.1"/>
</dbReference>
<evidence type="ECO:0000256" key="1">
    <source>
        <dbReference type="ARBA" id="ARBA00023002"/>
    </source>
</evidence>
<dbReference type="PANTHER" id="PTHR46579">
    <property type="entry name" value="F5/8 TYPE C DOMAIN-CONTAINING PROTEIN-RELATED"/>
    <property type="match status" value="1"/>
</dbReference>
<dbReference type="PANTHER" id="PTHR46579:SF2">
    <property type="entry name" value="C2H2-TYPE DOMAIN-CONTAINING PROTEIN"/>
    <property type="match status" value="1"/>
</dbReference>
<dbReference type="Proteomes" id="UP001195769">
    <property type="component" value="Unassembled WGS sequence"/>
</dbReference>
<organism evidence="2 3">
    <name type="scientific">Suillus fuscotomentosus</name>
    <dbReference type="NCBI Taxonomy" id="1912939"/>
    <lineage>
        <taxon>Eukaryota</taxon>
        <taxon>Fungi</taxon>
        <taxon>Dikarya</taxon>
        <taxon>Basidiomycota</taxon>
        <taxon>Agaricomycotina</taxon>
        <taxon>Agaricomycetes</taxon>
        <taxon>Agaricomycetidae</taxon>
        <taxon>Boletales</taxon>
        <taxon>Suillineae</taxon>
        <taxon>Suillaceae</taxon>
        <taxon>Suillus</taxon>
    </lineage>
</organism>
<name>A0AAD4DPU3_9AGAM</name>
<dbReference type="AlphaFoldDB" id="A0AAD4DPU3"/>
<keyword evidence="1" id="KW-0560">Oxidoreductase</keyword>
<dbReference type="EMBL" id="JABBWK010000302">
    <property type="protein sequence ID" value="KAG1885889.1"/>
    <property type="molecule type" value="Genomic_DNA"/>
</dbReference>
<evidence type="ECO:0008006" key="4">
    <source>
        <dbReference type="Google" id="ProtNLM"/>
    </source>
</evidence>